<dbReference type="RefSeq" id="WP_146415462.1">
    <property type="nucleotide sequence ID" value="NZ_SJPZ01000002.1"/>
</dbReference>
<comment type="caution">
    <text evidence="4">The sequence shown here is derived from an EMBL/GenBank/DDBJ whole genome shotgun (WGS) entry which is preliminary data.</text>
</comment>
<evidence type="ECO:0000256" key="2">
    <source>
        <dbReference type="SAM" id="MobiDB-lite"/>
    </source>
</evidence>
<dbReference type="OrthoDB" id="292502at2"/>
<dbReference type="SUPFAM" id="SSF52129">
    <property type="entry name" value="Caspase-like"/>
    <property type="match status" value="1"/>
</dbReference>
<sequence>MTESVKPTKSTTDRRGATMVQPGSSPQSGRPANVKSPWRWHASWLGFLLISVAGTASAGDVVLVCPDAFQTAARKWIEHRTAESLQITVIPSQRTAESLSQTINQASDTNTRYVVLLGDAPVIGTACDPARQIPTHYRETTVTRNWGSTPTIATDLPYGLAGPDQIPRRAVGRIPVTSPAQVQSFVNRLKAYERSRDFGPWRQRIELTAGIGGFGMIADAAIEQVTRAIVTGVLPGDTRTSIAYGSPGHRFYPPGPSFRDAVIRRYQRGSRFWVYAGHGWIDQLDRVPATEDGIAVLDNVSVSRLAGSQERSSIGLMLACYTGAFDASQPCLAESMMMQPFGPIAMIAGSRVTMPYGNCTAAVGLIDGIYDRRVPRLGDAWLGTLNAMHADDEQDDRTTTRKLIDTLAAVVSPSGTKLIDERHEHMRLYNLLGDPTLKLNPPKTVPIRVVSGHLDGQPLQIEWSSPIDGRSQIDVGFPVGYQPDDQWIDAGWVREVEPGHWSIASADADADAGAVNRHTFELPDSIDGMLICRVRVDGTDDWASGSADLVAQPRQR</sequence>
<dbReference type="InterPro" id="IPR029031">
    <property type="entry name" value="Gingipain_N_sf"/>
</dbReference>
<dbReference type="EMBL" id="SJPZ01000002">
    <property type="protein sequence ID" value="TWU62701.1"/>
    <property type="molecule type" value="Genomic_DNA"/>
</dbReference>
<proteinExistence type="predicted"/>
<organism evidence="4 5">
    <name type="scientific">Crateriforma conspicua</name>
    <dbReference type="NCBI Taxonomy" id="2527996"/>
    <lineage>
        <taxon>Bacteria</taxon>
        <taxon>Pseudomonadati</taxon>
        <taxon>Planctomycetota</taxon>
        <taxon>Planctomycetia</taxon>
        <taxon>Planctomycetales</taxon>
        <taxon>Planctomycetaceae</taxon>
        <taxon>Crateriforma</taxon>
    </lineage>
</organism>
<feature type="domain" description="Gingipain" evidence="3">
    <location>
        <begin position="62"/>
        <end position="439"/>
    </location>
</feature>
<evidence type="ECO:0000313" key="5">
    <source>
        <dbReference type="Proteomes" id="UP000316476"/>
    </source>
</evidence>
<dbReference type="Proteomes" id="UP000316476">
    <property type="component" value="Unassembled WGS sequence"/>
</dbReference>
<protein>
    <recommendedName>
        <fullName evidence="3">Gingipain domain-containing protein</fullName>
    </recommendedName>
</protein>
<dbReference type="InterPro" id="IPR001769">
    <property type="entry name" value="Gingipain"/>
</dbReference>
<feature type="region of interest" description="Disordered" evidence="2">
    <location>
        <begin position="1"/>
        <end position="35"/>
    </location>
</feature>
<dbReference type="Gene3D" id="3.40.50.10390">
    <property type="entry name" value="Gingipain r, domain 1"/>
    <property type="match status" value="1"/>
</dbReference>
<name>A0A5C6FRE2_9PLAN</name>
<dbReference type="Pfam" id="PF01364">
    <property type="entry name" value="Peptidase_C25"/>
    <property type="match status" value="1"/>
</dbReference>
<accession>A0A5C6FRE2</accession>
<dbReference type="GO" id="GO:0006508">
    <property type="term" value="P:proteolysis"/>
    <property type="evidence" value="ECO:0007669"/>
    <property type="project" value="InterPro"/>
</dbReference>
<reference evidence="4 5" key="1">
    <citation type="submission" date="2019-02" db="EMBL/GenBank/DDBJ databases">
        <title>Deep-cultivation of Planctomycetes and their phenomic and genomic characterization uncovers novel biology.</title>
        <authorList>
            <person name="Wiegand S."/>
            <person name="Jogler M."/>
            <person name="Boedeker C."/>
            <person name="Pinto D."/>
            <person name="Vollmers J."/>
            <person name="Rivas-Marin E."/>
            <person name="Kohn T."/>
            <person name="Peeters S.H."/>
            <person name="Heuer A."/>
            <person name="Rast P."/>
            <person name="Oberbeckmann S."/>
            <person name="Bunk B."/>
            <person name="Jeske O."/>
            <person name="Meyerdierks A."/>
            <person name="Storesund J.E."/>
            <person name="Kallscheuer N."/>
            <person name="Luecker S."/>
            <person name="Lage O.M."/>
            <person name="Pohl T."/>
            <person name="Merkel B.J."/>
            <person name="Hornburger P."/>
            <person name="Mueller R.-W."/>
            <person name="Bruemmer F."/>
            <person name="Labrenz M."/>
            <person name="Spormann A.M."/>
            <person name="Op Den Camp H."/>
            <person name="Overmann J."/>
            <person name="Amann R."/>
            <person name="Jetten M.S.M."/>
            <person name="Mascher T."/>
            <person name="Medema M.H."/>
            <person name="Devos D.P."/>
            <person name="Kaster A.-K."/>
            <person name="Ovreas L."/>
            <person name="Rohde M."/>
            <person name="Galperin M.Y."/>
            <person name="Jogler C."/>
        </authorList>
    </citation>
    <scope>NUCLEOTIDE SEQUENCE [LARGE SCALE GENOMIC DNA]</scope>
    <source>
        <strain evidence="4 5">V7</strain>
    </source>
</reference>
<dbReference type="Gene3D" id="3.40.50.1460">
    <property type="match status" value="1"/>
</dbReference>
<dbReference type="InterPro" id="IPR029030">
    <property type="entry name" value="Caspase-like_dom_sf"/>
</dbReference>
<evidence type="ECO:0000256" key="1">
    <source>
        <dbReference type="ARBA" id="ARBA00022729"/>
    </source>
</evidence>
<evidence type="ECO:0000313" key="4">
    <source>
        <dbReference type="EMBL" id="TWU62701.1"/>
    </source>
</evidence>
<dbReference type="AlphaFoldDB" id="A0A5C6FRE2"/>
<keyword evidence="1" id="KW-0732">Signal</keyword>
<gene>
    <name evidence="4" type="ORF">V7x_44370</name>
</gene>
<dbReference type="GO" id="GO:0008234">
    <property type="term" value="F:cysteine-type peptidase activity"/>
    <property type="evidence" value="ECO:0007669"/>
    <property type="project" value="InterPro"/>
</dbReference>
<feature type="compositionally biased region" description="Polar residues" evidence="2">
    <location>
        <begin position="21"/>
        <end position="30"/>
    </location>
</feature>
<evidence type="ECO:0000259" key="3">
    <source>
        <dbReference type="Pfam" id="PF01364"/>
    </source>
</evidence>
<feature type="compositionally biased region" description="Polar residues" evidence="2">
    <location>
        <begin position="1"/>
        <end position="10"/>
    </location>
</feature>